<dbReference type="EMBL" id="NHON01000019">
    <property type="protein sequence ID" value="OWJ66780.1"/>
    <property type="molecule type" value="Genomic_DNA"/>
</dbReference>
<name>A0A211ZNF2_9PROT</name>
<organism evidence="2 3">
    <name type="scientific">Inquilinus limosus</name>
    <dbReference type="NCBI Taxonomy" id="171674"/>
    <lineage>
        <taxon>Bacteria</taxon>
        <taxon>Pseudomonadati</taxon>
        <taxon>Pseudomonadota</taxon>
        <taxon>Alphaproteobacteria</taxon>
        <taxon>Rhodospirillales</taxon>
        <taxon>Rhodospirillaceae</taxon>
        <taxon>Inquilinus</taxon>
    </lineage>
</organism>
<evidence type="ECO:0000313" key="3">
    <source>
        <dbReference type="Proteomes" id="UP000196655"/>
    </source>
</evidence>
<accession>A0A211ZNF2</accession>
<comment type="caution">
    <text evidence="2">The sequence shown here is derived from an EMBL/GenBank/DDBJ whole genome shotgun (WGS) entry which is preliminary data.</text>
</comment>
<evidence type="ECO:0000256" key="1">
    <source>
        <dbReference type="SAM" id="SignalP"/>
    </source>
</evidence>
<evidence type="ECO:0000313" key="2">
    <source>
        <dbReference type="EMBL" id="OWJ66780.1"/>
    </source>
</evidence>
<dbReference type="RefSeq" id="WP_088151394.1">
    <property type="nucleotide sequence ID" value="NZ_NHON01000019.1"/>
</dbReference>
<feature type="chain" id="PRO_5012419777" evidence="1">
    <location>
        <begin position="22"/>
        <end position="170"/>
    </location>
</feature>
<keyword evidence="1" id="KW-0732">Signal</keyword>
<keyword evidence="3" id="KW-1185">Reference proteome</keyword>
<reference evidence="3" key="1">
    <citation type="submission" date="2017-05" db="EMBL/GenBank/DDBJ databases">
        <authorList>
            <person name="Macchi M."/>
            <person name="Festa S."/>
            <person name="Coppotelli B.M."/>
            <person name="Morelli I.S."/>
        </authorList>
    </citation>
    <scope>NUCLEOTIDE SEQUENCE [LARGE SCALE GENOMIC DNA]</scope>
    <source>
        <strain evidence="3">I</strain>
    </source>
</reference>
<dbReference type="OrthoDB" id="7352105at2"/>
<protein>
    <submittedName>
        <fullName evidence="2">Uncharacterized protein</fullName>
    </submittedName>
</protein>
<gene>
    <name evidence="2" type="ORF">BWR60_12705</name>
</gene>
<feature type="signal peptide" evidence="1">
    <location>
        <begin position="1"/>
        <end position="21"/>
    </location>
</feature>
<sequence length="170" mass="17687">MIRAPLLALPVLLAVAAPALAQEAEGWGTGYHMGTAYAGLTNADGAHLGVYCSDVSRQADSAVRTGPYVLFSLPRRLALEGKAVPVTFTVDGKATPVPMGIEVEEASTAFDWGPSKSFTTDQMKALVESLRRGKALTVGLAEPAVTAVTEPFTLAGSGAALENILDCARR</sequence>
<proteinExistence type="predicted"/>
<dbReference type="Proteomes" id="UP000196655">
    <property type="component" value="Unassembled WGS sequence"/>
</dbReference>
<dbReference type="AlphaFoldDB" id="A0A211ZNF2"/>